<evidence type="ECO:0000256" key="1">
    <source>
        <dbReference type="SAM" id="MobiDB-lite"/>
    </source>
</evidence>
<dbReference type="PANTHER" id="PTHR42747:SF3">
    <property type="entry name" value="NITRONATE MONOOXYGENASE-RELATED"/>
    <property type="match status" value="1"/>
</dbReference>
<organism evidence="2 3">
    <name type="scientific">Rhizosaccharibacter radicis</name>
    <dbReference type="NCBI Taxonomy" id="2782605"/>
    <lineage>
        <taxon>Bacteria</taxon>
        <taxon>Pseudomonadati</taxon>
        <taxon>Pseudomonadota</taxon>
        <taxon>Alphaproteobacteria</taxon>
        <taxon>Acetobacterales</taxon>
        <taxon>Acetobacteraceae</taxon>
        <taxon>Rhizosaccharibacter</taxon>
    </lineage>
</organism>
<dbReference type="PANTHER" id="PTHR42747">
    <property type="entry name" value="NITRONATE MONOOXYGENASE-RELATED"/>
    <property type="match status" value="1"/>
</dbReference>
<dbReference type="InterPro" id="IPR013785">
    <property type="entry name" value="Aldolase_TIM"/>
</dbReference>
<dbReference type="EMBL" id="JAMZEJ010000010">
    <property type="protein sequence ID" value="MCQ8242267.1"/>
    <property type="molecule type" value="Genomic_DNA"/>
</dbReference>
<gene>
    <name evidence="2" type="ORF">NFI88_15650</name>
</gene>
<sequence>MIAESRARRVGPFAASFNVNPFALRPARRDSGREAAWTHRLRSRFVEFGAEPPGSLREIYASFLADDAMLALPIRERPAAASLHVGLPGPGPVRALRRAGILPLAPVTSPAQARKAERARMDAIVAQGWKAGDHRGMVDPDAPDDRPGVLVRQLVRDGMLPVIAAGGIMDAAAIDAVLRLEAAAAQLVADVSDVAADSIRDRSSAARLEPMRVRRSGRRSPPARSRRPFR</sequence>
<name>A0ABT1W0Z1_9PROT</name>
<keyword evidence="2" id="KW-0560">Oxidoreductase</keyword>
<proteinExistence type="predicted"/>
<keyword evidence="2" id="KW-0503">Monooxygenase</keyword>
<dbReference type="RefSeq" id="WP_422921021.1">
    <property type="nucleotide sequence ID" value="NZ_JAMZEJ010000010.1"/>
</dbReference>
<feature type="compositionally biased region" description="Basic and acidic residues" evidence="1">
    <location>
        <begin position="199"/>
        <end position="212"/>
    </location>
</feature>
<dbReference type="Pfam" id="PF03060">
    <property type="entry name" value="NMO"/>
    <property type="match status" value="1"/>
</dbReference>
<accession>A0ABT1W0Z1</accession>
<protein>
    <submittedName>
        <fullName evidence="2">Nitronate monooxygenase</fullName>
    </submittedName>
</protein>
<dbReference type="Proteomes" id="UP001524547">
    <property type="component" value="Unassembled WGS sequence"/>
</dbReference>
<dbReference type="GO" id="GO:0004497">
    <property type="term" value="F:monooxygenase activity"/>
    <property type="evidence" value="ECO:0007669"/>
    <property type="project" value="UniProtKB-KW"/>
</dbReference>
<feature type="region of interest" description="Disordered" evidence="1">
    <location>
        <begin position="199"/>
        <end position="230"/>
    </location>
</feature>
<evidence type="ECO:0000313" key="3">
    <source>
        <dbReference type="Proteomes" id="UP001524547"/>
    </source>
</evidence>
<reference evidence="2 3" key="1">
    <citation type="submission" date="2022-06" db="EMBL/GenBank/DDBJ databases">
        <title>Rhizosaccharibacter gen. nov. sp. nov. KSS12, endophytic bacteria isolated from sugarcane.</title>
        <authorList>
            <person name="Pitiwittayakul N."/>
        </authorList>
    </citation>
    <scope>NUCLEOTIDE SEQUENCE [LARGE SCALE GENOMIC DNA]</scope>
    <source>
        <strain evidence="2 3">KSS12</strain>
    </source>
</reference>
<dbReference type="Gene3D" id="3.20.20.70">
    <property type="entry name" value="Aldolase class I"/>
    <property type="match status" value="1"/>
</dbReference>
<keyword evidence="3" id="KW-1185">Reference proteome</keyword>
<evidence type="ECO:0000313" key="2">
    <source>
        <dbReference type="EMBL" id="MCQ8242267.1"/>
    </source>
</evidence>
<dbReference type="SUPFAM" id="SSF51412">
    <property type="entry name" value="Inosine monophosphate dehydrogenase (IMPDH)"/>
    <property type="match status" value="1"/>
</dbReference>
<comment type="caution">
    <text evidence="2">The sequence shown here is derived from an EMBL/GenBank/DDBJ whole genome shotgun (WGS) entry which is preliminary data.</text>
</comment>